<organism evidence="5 6">
    <name type="scientific">Chryseobacterium contaminans</name>
    <dbReference type="NCBI Taxonomy" id="1423959"/>
    <lineage>
        <taxon>Bacteria</taxon>
        <taxon>Pseudomonadati</taxon>
        <taxon>Bacteroidota</taxon>
        <taxon>Flavobacteriia</taxon>
        <taxon>Flavobacteriales</taxon>
        <taxon>Weeksellaceae</taxon>
        <taxon>Chryseobacterium group</taxon>
        <taxon>Chryseobacterium</taxon>
    </lineage>
</organism>
<dbReference type="GO" id="GO:0006355">
    <property type="term" value="P:regulation of DNA-templated transcription"/>
    <property type="evidence" value="ECO:0007669"/>
    <property type="project" value="InterPro"/>
</dbReference>
<accession>A0A1M6ZJR9</accession>
<dbReference type="Proteomes" id="UP000184069">
    <property type="component" value="Unassembled WGS sequence"/>
</dbReference>
<keyword evidence="2" id="KW-0238">DNA-binding</keyword>
<dbReference type="InterPro" id="IPR000595">
    <property type="entry name" value="cNMP-bd_dom"/>
</dbReference>
<name>A0A1M6ZJR9_9FLAO</name>
<keyword evidence="5" id="KW-0808">Transferase</keyword>
<dbReference type="GO" id="GO:0016301">
    <property type="term" value="F:kinase activity"/>
    <property type="evidence" value="ECO:0007669"/>
    <property type="project" value="UniProtKB-KW"/>
</dbReference>
<dbReference type="InterPro" id="IPR014710">
    <property type="entry name" value="RmlC-like_jellyroll"/>
</dbReference>
<dbReference type="PROSITE" id="PS50042">
    <property type="entry name" value="CNMP_BINDING_3"/>
    <property type="match status" value="1"/>
</dbReference>
<evidence type="ECO:0000259" key="4">
    <source>
        <dbReference type="PROSITE" id="PS50042"/>
    </source>
</evidence>
<protein>
    <submittedName>
        <fullName evidence="5">cAMP-binding domain of CRP or a regulatory subunit of cAMP-dependent protein kinases</fullName>
    </submittedName>
</protein>
<evidence type="ECO:0000256" key="3">
    <source>
        <dbReference type="ARBA" id="ARBA00023163"/>
    </source>
</evidence>
<keyword evidence="3" id="KW-0804">Transcription</keyword>
<proteinExistence type="predicted"/>
<dbReference type="Pfam" id="PF00325">
    <property type="entry name" value="Crp"/>
    <property type="match status" value="1"/>
</dbReference>
<dbReference type="EMBL" id="FRBM01000003">
    <property type="protein sequence ID" value="SHL30732.1"/>
    <property type="molecule type" value="Genomic_DNA"/>
</dbReference>
<dbReference type="Pfam" id="PF00027">
    <property type="entry name" value="cNMP_binding"/>
    <property type="match status" value="1"/>
</dbReference>
<evidence type="ECO:0000313" key="6">
    <source>
        <dbReference type="Proteomes" id="UP000184069"/>
    </source>
</evidence>
<evidence type="ECO:0000256" key="2">
    <source>
        <dbReference type="ARBA" id="ARBA00023125"/>
    </source>
</evidence>
<dbReference type="CDD" id="cd00038">
    <property type="entry name" value="CAP_ED"/>
    <property type="match status" value="1"/>
</dbReference>
<dbReference type="STRING" id="1423959.SAMN05444407_103267"/>
<dbReference type="InterPro" id="IPR018490">
    <property type="entry name" value="cNMP-bd_dom_sf"/>
</dbReference>
<sequence>MSVHYDSILKHISQHVTLSDQEKNIFCSALIYKKFRRKQYLLQDGEICSHDYFVIRGCLRQYEVSPNGRENTVQFAFENWWISDWYSMLHAQPSVYNIEAMENSEVFMIGKNELEKLYIEIPQLERYFRKIFLNAFVSLQKRILFQQKTAEERYLEFMKNYGWFEQRLSQQHIASFLGITRETLNRLKGQQYKDNEKNL</sequence>
<feature type="domain" description="Cyclic nucleotide-binding" evidence="4">
    <location>
        <begin position="18"/>
        <end position="135"/>
    </location>
</feature>
<dbReference type="RefSeq" id="WP_073300192.1">
    <property type="nucleotide sequence ID" value="NZ_FRBM01000003.1"/>
</dbReference>
<dbReference type="Gene3D" id="2.60.120.10">
    <property type="entry name" value="Jelly Rolls"/>
    <property type="match status" value="1"/>
</dbReference>
<evidence type="ECO:0000256" key="1">
    <source>
        <dbReference type="ARBA" id="ARBA00023015"/>
    </source>
</evidence>
<dbReference type="InterPro" id="IPR012318">
    <property type="entry name" value="HTH_CRP"/>
</dbReference>
<keyword evidence="1" id="KW-0805">Transcription regulation</keyword>
<reference evidence="5 6" key="1">
    <citation type="submission" date="2016-11" db="EMBL/GenBank/DDBJ databases">
        <authorList>
            <person name="Jaros S."/>
            <person name="Januszkiewicz K."/>
            <person name="Wedrychowicz H."/>
        </authorList>
    </citation>
    <scope>NUCLEOTIDE SEQUENCE [LARGE SCALE GENOMIC DNA]</scope>
    <source>
        <strain evidence="5 6">DSM 27621</strain>
    </source>
</reference>
<keyword evidence="5" id="KW-0418">Kinase</keyword>
<dbReference type="AlphaFoldDB" id="A0A1M6ZJR9"/>
<evidence type="ECO:0000313" key="5">
    <source>
        <dbReference type="EMBL" id="SHL30732.1"/>
    </source>
</evidence>
<gene>
    <name evidence="5" type="ORF">SAMN05444407_103267</name>
</gene>
<dbReference type="GO" id="GO:0003677">
    <property type="term" value="F:DNA binding"/>
    <property type="evidence" value="ECO:0007669"/>
    <property type="project" value="UniProtKB-KW"/>
</dbReference>
<dbReference type="SUPFAM" id="SSF51206">
    <property type="entry name" value="cAMP-binding domain-like"/>
    <property type="match status" value="1"/>
</dbReference>